<keyword evidence="2" id="KW-1185">Reference proteome</keyword>
<accession>A0ABV8QF66</accession>
<evidence type="ECO:0000313" key="2">
    <source>
        <dbReference type="Proteomes" id="UP001595798"/>
    </source>
</evidence>
<comment type="caution">
    <text evidence="1">The sequence shown here is derived from an EMBL/GenBank/DDBJ whole genome shotgun (WGS) entry which is preliminary data.</text>
</comment>
<name>A0ABV8QF66_9GAMM</name>
<evidence type="ECO:0000313" key="1">
    <source>
        <dbReference type="EMBL" id="MFC4258393.1"/>
    </source>
</evidence>
<gene>
    <name evidence="1" type="ORF">ACFOZ5_05000</name>
</gene>
<reference evidence="2" key="1">
    <citation type="journal article" date="2019" name="Int. J. Syst. Evol. Microbiol.">
        <title>The Global Catalogue of Microorganisms (GCM) 10K type strain sequencing project: providing services to taxonomists for standard genome sequencing and annotation.</title>
        <authorList>
            <consortium name="The Broad Institute Genomics Platform"/>
            <consortium name="The Broad Institute Genome Sequencing Center for Infectious Disease"/>
            <person name="Wu L."/>
            <person name="Ma J."/>
        </authorList>
    </citation>
    <scope>NUCLEOTIDE SEQUENCE [LARGE SCALE GENOMIC DNA]</scope>
    <source>
        <strain evidence="2">CECT 7297</strain>
    </source>
</reference>
<proteinExistence type="predicted"/>
<organism evidence="1 2">
    <name type="scientific">Marinobacter lacisalsi</name>
    <dbReference type="NCBI Taxonomy" id="475979"/>
    <lineage>
        <taxon>Bacteria</taxon>
        <taxon>Pseudomonadati</taxon>
        <taxon>Pseudomonadota</taxon>
        <taxon>Gammaproteobacteria</taxon>
        <taxon>Pseudomonadales</taxon>
        <taxon>Marinobacteraceae</taxon>
        <taxon>Marinobacter</taxon>
    </lineage>
</organism>
<dbReference type="RefSeq" id="WP_379885918.1">
    <property type="nucleotide sequence ID" value="NZ_JBHSDI010000008.1"/>
</dbReference>
<sequence>MAQLQQTSGEAVSLQIQSQRALFAAESGAQVAVAQVLDSNSCSLASSGISFSGSGLSGCSAALSCDAIPVPATGPASSPVFVVTSTGQCGSGLEQAERVVEVVVQ</sequence>
<protein>
    <recommendedName>
        <fullName evidence="3">MSHA biogenesis protein MshP</fullName>
    </recommendedName>
</protein>
<dbReference type="Proteomes" id="UP001595798">
    <property type="component" value="Unassembled WGS sequence"/>
</dbReference>
<evidence type="ECO:0008006" key="3">
    <source>
        <dbReference type="Google" id="ProtNLM"/>
    </source>
</evidence>
<dbReference type="EMBL" id="JBHSDI010000008">
    <property type="protein sequence ID" value="MFC4258393.1"/>
    <property type="molecule type" value="Genomic_DNA"/>
</dbReference>